<reference evidence="4" key="2">
    <citation type="submission" date="2020-10" db="UniProtKB">
        <authorList>
            <consortium name="WormBaseParasite"/>
        </authorList>
    </citation>
    <scope>IDENTIFICATION</scope>
</reference>
<reference evidence="3" key="1">
    <citation type="journal article" date="2013" name="Genetics">
        <title>The draft genome and transcriptome of Panagrellus redivivus are shaped by the harsh demands of a free-living lifestyle.</title>
        <authorList>
            <person name="Srinivasan J."/>
            <person name="Dillman A.R."/>
            <person name="Macchietto M.G."/>
            <person name="Heikkinen L."/>
            <person name="Lakso M."/>
            <person name="Fracchia K.M."/>
            <person name="Antoshechkin I."/>
            <person name="Mortazavi A."/>
            <person name="Wong G."/>
            <person name="Sternberg P.W."/>
        </authorList>
    </citation>
    <scope>NUCLEOTIDE SEQUENCE [LARGE SCALE GENOMIC DNA]</scope>
    <source>
        <strain evidence="3">MT8872</strain>
    </source>
</reference>
<evidence type="ECO:0000313" key="4">
    <source>
        <dbReference type="WBParaSite" id="Pan_g6692.t1"/>
    </source>
</evidence>
<protein>
    <submittedName>
        <fullName evidence="4">BACK domain-containing protein</fullName>
    </submittedName>
</protein>
<keyword evidence="2" id="KW-0677">Repeat</keyword>
<evidence type="ECO:0000256" key="1">
    <source>
        <dbReference type="ARBA" id="ARBA00022441"/>
    </source>
</evidence>
<dbReference type="SUPFAM" id="SSF117281">
    <property type="entry name" value="Kelch motif"/>
    <property type="match status" value="1"/>
</dbReference>
<dbReference type="SMART" id="SM00612">
    <property type="entry name" value="Kelch"/>
    <property type="match status" value="4"/>
</dbReference>
<dbReference type="PANTHER" id="PTHR46344">
    <property type="entry name" value="OS02G0202900 PROTEIN"/>
    <property type="match status" value="1"/>
</dbReference>
<accession>A0A7E4W2X1</accession>
<proteinExistence type="predicted"/>
<dbReference type="InterPro" id="IPR006652">
    <property type="entry name" value="Kelch_1"/>
</dbReference>
<sequence length="295" mass="32905">MDALVGSSEPSQQPLLLVRHLETVRPTFRPGGGRGWHFCWYPPVCRDRDPVVRVRRGLNETKRTLIRATFLEIHRILHLHTFKTINSCTSLEKSIYCIGGTSEGEVLRDCERYNLDTNEWNLIAPMQVARYQAATATWRGLIIAIGGSEKWSVLDSVEAYDPKTDTWRFLAKLKTPRRGCAVAVVRDSLYVIGGHDGNSSLASVEILDSPTGNWRYGPSLLTPRANTHAVVTAGNVIYAIGGYNANQFLSSIELLECESVGWRNWQQESTIHEDDEIITDEGIADSLVKPAVAVL</sequence>
<dbReference type="Proteomes" id="UP000492821">
    <property type="component" value="Unassembled WGS sequence"/>
</dbReference>
<evidence type="ECO:0000313" key="3">
    <source>
        <dbReference type="Proteomes" id="UP000492821"/>
    </source>
</evidence>
<dbReference type="PRINTS" id="PR00501">
    <property type="entry name" value="KELCHREPEAT"/>
</dbReference>
<dbReference type="PANTHER" id="PTHR46344:SF27">
    <property type="entry name" value="KELCH REPEAT SUPERFAMILY PROTEIN"/>
    <property type="match status" value="1"/>
</dbReference>
<keyword evidence="1" id="KW-0880">Kelch repeat</keyword>
<evidence type="ECO:0000256" key="2">
    <source>
        <dbReference type="ARBA" id="ARBA00022737"/>
    </source>
</evidence>
<dbReference type="AlphaFoldDB" id="A0A7E4W2X1"/>
<organism evidence="3 4">
    <name type="scientific">Panagrellus redivivus</name>
    <name type="common">Microworm</name>
    <dbReference type="NCBI Taxonomy" id="6233"/>
    <lineage>
        <taxon>Eukaryota</taxon>
        <taxon>Metazoa</taxon>
        <taxon>Ecdysozoa</taxon>
        <taxon>Nematoda</taxon>
        <taxon>Chromadorea</taxon>
        <taxon>Rhabditida</taxon>
        <taxon>Tylenchina</taxon>
        <taxon>Panagrolaimomorpha</taxon>
        <taxon>Panagrolaimoidea</taxon>
        <taxon>Panagrolaimidae</taxon>
        <taxon>Panagrellus</taxon>
    </lineage>
</organism>
<name>A0A7E4W2X1_PANRE</name>
<keyword evidence="3" id="KW-1185">Reference proteome</keyword>
<dbReference type="InterPro" id="IPR015915">
    <property type="entry name" value="Kelch-typ_b-propeller"/>
</dbReference>
<dbReference type="Pfam" id="PF24681">
    <property type="entry name" value="Kelch_KLHDC2_KLHL20_DRC7"/>
    <property type="match status" value="1"/>
</dbReference>
<dbReference type="Gene3D" id="2.120.10.80">
    <property type="entry name" value="Kelch-type beta propeller"/>
    <property type="match status" value="1"/>
</dbReference>
<dbReference type="WBParaSite" id="Pan_g6692.t1">
    <property type="protein sequence ID" value="Pan_g6692.t1"/>
    <property type="gene ID" value="Pan_g6692"/>
</dbReference>